<evidence type="ECO:0000313" key="2">
    <source>
        <dbReference type="EMBL" id="MCT7969228.1"/>
    </source>
</evidence>
<protein>
    <submittedName>
        <fullName evidence="2">Uncharacterized protein</fullName>
    </submittedName>
</protein>
<gene>
    <name evidence="2" type="ORF">NG799_23205</name>
</gene>
<dbReference type="RefSeq" id="WP_368008700.1">
    <property type="nucleotide sequence ID" value="NZ_JAMXFF010000045.1"/>
</dbReference>
<dbReference type="Proteomes" id="UP001525890">
    <property type="component" value="Unassembled WGS sequence"/>
</dbReference>
<comment type="caution">
    <text evidence="2">The sequence shown here is derived from an EMBL/GenBank/DDBJ whole genome shotgun (WGS) entry which is preliminary data.</text>
</comment>
<evidence type="ECO:0000256" key="1">
    <source>
        <dbReference type="SAM" id="MobiDB-lite"/>
    </source>
</evidence>
<evidence type="ECO:0000313" key="3">
    <source>
        <dbReference type="Proteomes" id="UP001525890"/>
    </source>
</evidence>
<name>A0ABT2MX09_9CYAN</name>
<reference evidence="2 3" key="1">
    <citation type="journal article" date="2022" name="Front. Microbiol.">
        <title>High genomic differentiation and limited gene flow indicate recent cryptic speciation within the genus Laspinema (cyanobacteria).</title>
        <authorList>
            <person name="Stanojkovic A."/>
            <person name="Skoupy S."/>
            <person name="Skaloud P."/>
            <person name="Dvorak P."/>
        </authorList>
    </citation>
    <scope>NUCLEOTIDE SEQUENCE [LARGE SCALE GENOMIC DNA]</scope>
    <source>
        <strain evidence="2 3">D2a</strain>
    </source>
</reference>
<accession>A0ABT2MX09</accession>
<feature type="region of interest" description="Disordered" evidence="1">
    <location>
        <begin position="16"/>
        <end position="51"/>
    </location>
</feature>
<keyword evidence="3" id="KW-1185">Reference proteome</keyword>
<organism evidence="2 3">
    <name type="scientific">Laspinema palackyanum D2a</name>
    <dbReference type="NCBI Taxonomy" id="2953684"/>
    <lineage>
        <taxon>Bacteria</taxon>
        <taxon>Bacillati</taxon>
        <taxon>Cyanobacteriota</taxon>
        <taxon>Cyanophyceae</taxon>
        <taxon>Oscillatoriophycideae</taxon>
        <taxon>Oscillatoriales</taxon>
        <taxon>Laspinemataceae</taxon>
        <taxon>Laspinema</taxon>
        <taxon>Laspinema palackyanum</taxon>
    </lineage>
</organism>
<dbReference type="EMBL" id="JAMXFF010000045">
    <property type="protein sequence ID" value="MCT7969228.1"/>
    <property type="molecule type" value="Genomic_DNA"/>
</dbReference>
<proteinExistence type="predicted"/>
<sequence length="51" mass="5512">MKGFELADVMAGKDCGSKAIATGKRSTSNSPSNPHPQFPTWENHHGCQLNK</sequence>